<dbReference type="PANTHER" id="PTHR33841">
    <property type="entry name" value="DNA METHYLTRANSFERASE YEEA-RELATED"/>
    <property type="match status" value="1"/>
</dbReference>
<evidence type="ECO:0000259" key="7">
    <source>
        <dbReference type="Pfam" id="PF20473"/>
    </source>
</evidence>
<dbReference type="EC" id="2.1.1.72" evidence="1"/>
<protein>
    <recommendedName>
        <fullName evidence="1">site-specific DNA-methyltransferase (adenine-specific)</fullName>
        <ecNumber evidence="1">2.1.1.72</ecNumber>
    </recommendedName>
</protein>
<feature type="domain" description="MmeI-like DNA-methyltransferase" evidence="7">
    <location>
        <begin position="399"/>
        <end position="692"/>
    </location>
</feature>
<evidence type="ECO:0000259" key="5">
    <source>
        <dbReference type="Pfam" id="PF20464"/>
    </source>
</evidence>
<dbReference type="InterPro" id="IPR002052">
    <property type="entry name" value="DNA_methylase_N6_adenine_CS"/>
</dbReference>
<dbReference type="PANTHER" id="PTHR33841:SF1">
    <property type="entry name" value="DNA METHYLTRANSFERASE A"/>
    <property type="match status" value="1"/>
</dbReference>
<dbReference type="Proteomes" id="UP000198646">
    <property type="component" value="Unassembled WGS sequence"/>
</dbReference>
<accession>A0ABY0SRE0</accession>
<dbReference type="RefSeq" id="WP_093733960.1">
    <property type="nucleotide sequence ID" value="NZ_FNJD01000019.1"/>
</dbReference>
<dbReference type="Pfam" id="PF20473">
    <property type="entry name" value="MmeI_Mtase"/>
    <property type="match status" value="1"/>
</dbReference>
<evidence type="ECO:0000256" key="2">
    <source>
        <dbReference type="ARBA" id="ARBA00022603"/>
    </source>
</evidence>
<organism evidence="8 9">
    <name type="scientific">Sulfitobacter litoralis</name>
    <dbReference type="NCBI Taxonomy" id="335975"/>
    <lineage>
        <taxon>Bacteria</taxon>
        <taxon>Pseudomonadati</taxon>
        <taxon>Pseudomonadota</taxon>
        <taxon>Alphaproteobacteria</taxon>
        <taxon>Rhodobacterales</taxon>
        <taxon>Roseobacteraceae</taxon>
        <taxon>Sulfitobacter</taxon>
    </lineage>
</organism>
<feature type="domain" description="MmeI-like helicase spacer" evidence="6">
    <location>
        <begin position="234"/>
        <end position="305"/>
    </location>
</feature>
<dbReference type="SUPFAM" id="SSF53335">
    <property type="entry name" value="S-adenosyl-L-methionine-dependent methyltransferases"/>
    <property type="match status" value="1"/>
</dbReference>
<dbReference type="Pfam" id="PF20465">
    <property type="entry name" value="MmeI_hel"/>
    <property type="match status" value="1"/>
</dbReference>
<dbReference type="Pfam" id="PF20464">
    <property type="entry name" value="MmeI_N"/>
    <property type="match status" value="1"/>
</dbReference>
<evidence type="ECO:0000256" key="3">
    <source>
        <dbReference type="ARBA" id="ARBA00022679"/>
    </source>
</evidence>
<dbReference type="GO" id="GO:0032259">
    <property type="term" value="P:methylation"/>
    <property type="evidence" value="ECO:0007669"/>
    <property type="project" value="UniProtKB-KW"/>
</dbReference>
<gene>
    <name evidence="8" type="ORF">SAMN04488512_11968</name>
</gene>
<evidence type="ECO:0000259" key="6">
    <source>
        <dbReference type="Pfam" id="PF20465"/>
    </source>
</evidence>
<dbReference type="GO" id="GO:0008168">
    <property type="term" value="F:methyltransferase activity"/>
    <property type="evidence" value="ECO:0007669"/>
    <property type="project" value="UniProtKB-KW"/>
</dbReference>
<keyword evidence="3" id="KW-0808">Transferase</keyword>
<comment type="caution">
    <text evidence="8">The sequence shown here is derived from an EMBL/GenBank/DDBJ whole genome shotgun (WGS) entry which is preliminary data.</text>
</comment>
<name>A0ABY0SRE0_9RHOB</name>
<dbReference type="Gene3D" id="3.40.50.150">
    <property type="entry name" value="Vaccinia Virus protein VP39"/>
    <property type="match status" value="1"/>
</dbReference>
<keyword evidence="9" id="KW-1185">Reference proteome</keyword>
<comment type="catalytic activity">
    <reaction evidence="4">
        <text>a 2'-deoxyadenosine in DNA + S-adenosyl-L-methionine = an N(6)-methyl-2'-deoxyadenosine in DNA + S-adenosyl-L-homocysteine + H(+)</text>
        <dbReference type="Rhea" id="RHEA:15197"/>
        <dbReference type="Rhea" id="RHEA-COMP:12418"/>
        <dbReference type="Rhea" id="RHEA-COMP:12419"/>
        <dbReference type="ChEBI" id="CHEBI:15378"/>
        <dbReference type="ChEBI" id="CHEBI:57856"/>
        <dbReference type="ChEBI" id="CHEBI:59789"/>
        <dbReference type="ChEBI" id="CHEBI:90615"/>
        <dbReference type="ChEBI" id="CHEBI:90616"/>
        <dbReference type="EC" id="2.1.1.72"/>
    </reaction>
</comment>
<dbReference type="InterPro" id="IPR046819">
    <property type="entry name" value="MmeI_hel"/>
</dbReference>
<dbReference type="InterPro" id="IPR029063">
    <property type="entry name" value="SAM-dependent_MTases_sf"/>
</dbReference>
<dbReference type="PRINTS" id="PR00507">
    <property type="entry name" value="N12N6MTFRASE"/>
</dbReference>
<proteinExistence type="predicted"/>
<dbReference type="PROSITE" id="PS00092">
    <property type="entry name" value="N6_MTASE"/>
    <property type="match status" value="1"/>
</dbReference>
<sequence length="1146" mass="128435">MQIDDFIERWLGSGGSELATAQSFAIELTELLGVPRPNVSDKDGDFLDYRFERPVTLTHTGRKRNGRIDLYKKGHFILEAKQFAAADTKGKDTLELFLAKDAPKQTGHGKRYTPKFDDTMMKARNQADNYARAVAREDGWPPFLMVVDVGHVIELYADFSGQGQGYNQFPDGNRYRIYLEDLRKTETLDLLRAIWTDPTSLDPSLKAAKVTREIATHLAELGKSFEGQGHDSETVARFLMRCLFSMFAEDVDLIPRESFTDLLRKLRGHPQDAEHALAGLWDAMDKGEYAHALLTKVKRFNGGLFKDPSALPLNNLQLGLLIEAAEADWKQVEPAIFGTLLERALDKRQRHKLGAHYTPRAYVERLVTPTIMEPLREDWRDVQTAVQRLATDGKEEAARKLVHGFHSKLCEIRVLDPACGSGNFLYVALEMMKRLEGEVTALLEELGETQASFITVDPHQFLGIELNPWAANVAELVLWIGYLQWHFRTHGQAAPSEPVLRDFKNIRNGDAVLEWAGRTPRLNGDGTPVTRWDGVTTIRHNVTGEEVPDPAARIAVYDYAEPKATKWPEAEFIVGNPPFIGASRLRDSLGDGYVEALWSAYPKMPQSADLVMFWWEKAALAARGWNAKTGKGTRRFGLITTNSLRQTFNRRVLEPHLNDPKKPLSLLFAIPDHPWVDTQFGAAVRIAMTVGAAGNRGGRLLTVATESKEKSEADGRAVTFDHQIGKVFANIQIGADVAGARPLNANQKLATRGVMLFGSGFIVSTSKAIELGRGKDGFANLVIKDYRNGRDLLARPRDVMVIDLFGFTEEQVRKKSPAIYQYLRDNVWPERSQNNRPWRRDNWWLFGEPLGTFRPALAGLTRYIVTVETAKFRTFQFLDGQVMPDNKLVALALESAETLSSLSSRFHIVWSLAAGSWLGVGNDPVYAKTRCFDPFPFPDLTDTHRSHLRQLGEDLDAHRKRQQAAHPKLTLTQMYNVLEKLRAGVTIEGKDKDIYDQGLIGILRDLHDRIDAAVADAYGWPVDLSEEEILLRLVALNKERAEEEARGHIRWLRPDYQNPTGQQVAKGKTGDMDLGVVAKIEKAPWPKTMPEQIAAVREALTEMGEATPEQIARRFVRARAGTVEPLMESLAALGQAEKGGDGRFAA</sequence>
<dbReference type="EMBL" id="FNJD01000019">
    <property type="protein sequence ID" value="SDP53539.1"/>
    <property type="molecule type" value="Genomic_DNA"/>
</dbReference>
<dbReference type="InterPro" id="IPR046817">
    <property type="entry name" value="MmeI_N"/>
</dbReference>
<evidence type="ECO:0000256" key="4">
    <source>
        <dbReference type="ARBA" id="ARBA00047942"/>
    </source>
</evidence>
<feature type="domain" description="MmeI-like N-terminal" evidence="5">
    <location>
        <begin position="2"/>
        <end position="226"/>
    </location>
</feature>
<evidence type="ECO:0000313" key="9">
    <source>
        <dbReference type="Proteomes" id="UP000198646"/>
    </source>
</evidence>
<dbReference type="InterPro" id="IPR050953">
    <property type="entry name" value="N4_N6_ade-DNA_methylase"/>
</dbReference>
<dbReference type="InterPro" id="IPR046816">
    <property type="entry name" value="MmeI_Mtase"/>
</dbReference>
<keyword evidence="2 8" id="KW-0489">Methyltransferase</keyword>
<evidence type="ECO:0000256" key="1">
    <source>
        <dbReference type="ARBA" id="ARBA00011900"/>
    </source>
</evidence>
<evidence type="ECO:0000313" key="8">
    <source>
        <dbReference type="EMBL" id="SDP53539.1"/>
    </source>
</evidence>
<reference evidence="8 9" key="1">
    <citation type="submission" date="2016-10" db="EMBL/GenBank/DDBJ databases">
        <authorList>
            <person name="Varghese N."/>
            <person name="Submissions S."/>
        </authorList>
    </citation>
    <scope>NUCLEOTIDE SEQUENCE [LARGE SCALE GENOMIC DNA]</scope>
    <source>
        <strain evidence="8 9">DSM 17584</strain>
    </source>
</reference>